<dbReference type="PROSITE" id="PS00108">
    <property type="entry name" value="PROTEIN_KINASE_ST"/>
    <property type="match status" value="1"/>
</dbReference>
<dbReference type="Pfam" id="PF07714">
    <property type="entry name" value="PK_Tyr_Ser-Thr"/>
    <property type="match status" value="1"/>
</dbReference>
<dbReference type="AlphaFoldDB" id="A0A7N2KZ18"/>
<protein>
    <recommendedName>
        <fullName evidence="2">Protein kinase domain-containing protein</fullName>
    </recommendedName>
</protein>
<dbReference type="InParanoid" id="A0A7N2KZ18"/>
<dbReference type="GO" id="GO:0005524">
    <property type="term" value="F:ATP binding"/>
    <property type="evidence" value="ECO:0007669"/>
    <property type="project" value="InterPro"/>
</dbReference>
<dbReference type="PANTHER" id="PTHR48006">
    <property type="entry name" value="LEUCINE-RICH REPEAT-CONTAINING PROTEIN DDB_G0281931-RELATED"/>
    <property type="match status" value="1"/>
</dbReference>
<dbReference type="InterPro" id="IPR011009">
    <property type="entry name" value="Kinase-like_dom_sf"/>
</dbReference>
<reference evidence="3" key="2">
    <citation type="submission" date="2021-01" db="UniProtKB">
        <authorList>
            <consortium name="EnsemblPlants"/>
        </authorList>
    </citation>
    <scope>IDENTIFICATION</scope>
</reference>
<dbReference type="Proteomes" id="UP000594261">
    <property type="component" value="Chromosome 2"/>
</dbReference>
<reference evidence="4" key="1">
    <citation type="journal article" date="2016" name="G3 (Bethesda)">
        <title>First Draft Assembly and Annotation of the Genome of a California Endemic Oak Quercus lobata Nee (Fagaceae).</title>
        <authorList>
            <person name="Sork V.L."/>
            <person name="Fitz-Gibbon S.T."/>
            <person name="Puiu D."/>
            <person name="Crepeau M."/>
            <person name="Gugger P.F."/>
            <person name="Sherman R."/>
            <person name="Stevens K."/>
            <person name="Langley C.H."/>
            <person name="Pellegrini M."/>
            <person name="Salzberg S.L."/>
        </authorList>
    </citation>
    <scope>NUCLEOTIDE SEQUENCE [LARGE SCALE GENOMIC DNA]</scope>
    <source>
        <strain evidence="4">cv. SW786</strain>
    </source>
</reference>
<organism evidence="3 4">
    <name type="scientific">Quercus lobata</name>
    <name type="common">Valley oak</name>
    <dbReference type="NCBI Taxonomy" id="97700"/>
    <lineage>
        <taxon>Eukaryota</taxon>
        <taxon>Viridiplantae</taxon>
        <taxon>Streptophyta</taxon>
        <taxon>Embryophyta</taxon>
        <taxon>Tracheophyta</taxon>
        <taxon>Spermatophyta</taxon>
        <taxon>Magnoliopsida</taxon>
        <taxon>eudicotyledons</taxon>
        <taxon>Gunneridae</taxon>
        <taxon>Pentapetalae</taxon>
        <taxon>rosids</taxon>
        <taxon>fabids</taxon>
        <taxon>Fagales</taxon>
        <taxon>Fagaceae</taxon>
        <taxon>Quercus</taxon>
    </lineage>
</organism>
<dbReference type="Gramene" id="QL02p066965:mrna">
    <property type="protein sequence ID" value="QL02p066965:mrna"/>
    <property type="gene ID" value="QL02p066965"/>
</dbReference>
<dbReference type="EnsemblPlants" id="QL02p066965:mrna">
    <property type="protein sequence ID" value="QL02p066965:mrna"/>
    <property type="gene ID" value="QL02p066965"/>
</dbReference>
<evidence type="ECO:0000313" key="4">
    <source>
        <dbReference type="Proteomes" id="UP000594261"/>
    </source>
</evidence>
<evidence type="ECO:0000313" key="3">
    <source>
        <dbReference type="EnsemblPlants" id="QL02p066965:mrna"/>
    </source>
</evidence>
<dbReference type="SMART" id="SM00219">
    <property type="entry name" value="TyrKc"/>
    <property type="match status" value="1"/>
</dbReference>
<dbReference type="InterPro" id="IPR001245">
    <property type="entry name" value="Ser-Thr/Tyr_kinase_cat_dom"/>
</dbReference>
<dbReference type="SUPFAM" id="SSF56112">
    <property type="entry name" value="Protein kinase-like (PK-like)"/>
    <property type="match status" value="1"/>
</dbReference>
<dbReference type="OMA" id="LHENQGV"/>
<dbReference type="InterPro" id="IPR000719">
    <property type="entry name" value="Prot_kinase_dom"/>
</dbReference>
<evidence type="ECO:0000259" key="2">
    <source>
        <dbReference type="PROSITE" id="PS50011"/>
    </source>
</evidence>
<dbReference type="PANTHER" id="PTHR48006:SF100">
    <property type="entry name" value="LRR RECEPTOR-LIKE SERINE_THREONINE-KINASE-RELATED"/>
    <property type="match status" value="1"/>
</dbReference>
<dbReference type="Gene3D" id="1.10.510.10">
    <property type="entry name" value="Transferase(Phosphotransferase) domain 1"/>
    <property type="match status" value="1"/>
</dbReference>
<evidence type="ECO:0000256" key="1">
    <source>
        <dbReference type="ARBA" id="ARBA00004479"/>
    </source>
</evidence>
<dbReference type="InterPro" id="IPR020635">
    <property type="entry name" value="Tyr_kinase_cat_dom"/>
</dbReference>
<proteinExistence type="predicted"/>
<sequence length="197" mass="21791">MILVYENMTNGTLREHLYGTNNDPLPWKKWLDICIGAAQGLHYLHRGVKHTIIHQDVKTTNILLDEKCVAKVSDCGLSKMDQNNSAVSTMVKGTWGCLDPEYARFQKLSDKSDVYSFGVVLLELQENADAEKESINTGGEHIYLDTLSFCINVTDDGLWATNVHNEHGMTSDGTGTGTGLTCSSFEIDSITSHKTFS</sequence>
<dbReference type="InterPro" id="IPR008271">
    <property type="entry name" value="Ser/Thr_kinase_AS"/>
</dbReference>
<name>A0A7N2KZ18_QUELO</name>
<accession>A0A7N2KZ18</accession>
<dbReference type="InterPro" id="IPR051824">
    <property type="entry name" value="LRR_Rcpt-Like_S/T_Kinase"/>
</dbReference>
<keyword evidence="4" id="KW-1185">Reference proteome</keyword>
<comment type="subcellular location">
    <subcellularLocation>
        <location evidence="1">Membrane</location>
        <topology evidence="1">Single-pass type I membrane protein</topology>
    </subcellularLocation>
</comment>
<dbReference type="PROSITE" id="PS50011">
    <property type="entry name" value="PROTEIN_KINASE_DOM"/>
    <property type="match status" value="1"/>
</dbReference>
<dbReference type="GO" id="GO:0004713">
    <property type="term" value="F:protein tyrosine kinase activity"/>
    <property type="evidence" value="ECO:0007669"/>
    <property type="project" value="InterPro"/>
</dbReference>
<feature type="domain" description="Protein kinase" evidence="2">
    <location>
        <begin position="1"/>
        <end position="197"/>
    </location>
</feature>
<dbReference type="GO" id="GO:0016020">
    <property type="term" value="C:membrane"/>
    <property type="evidence" value="ECO:0007669"/>
    <property type="project" value="UniProtKB-SubCell"/>
</dbReference>